<dbReference type="GO" id="GO:0030627">
    <property type="term" value="F:pre-mRNA 5'-splice site binding"/>
    <property type="evidence" value="ECO:0007669"/>
    <property type="project" value="TreeGrafter"/>
</dbReference>
<dbReference type="InterPro" id="IPR011990">
    <property type="entry name" value="TPR-like_helical_dom_sf"/>
</dbReference>
<proteinExistence type="inferred from homology"/>
<evidence type="ECO:0000256" key="2">
    <source>
        <dbReference type="ARBA" id="ARBA00022664"/>
    </source>
</evidence>
<evidence type="ECO:0000256" key="1">
    <source>
        <dbReference type="ARBA" id="ARBA00004123"/>
    </source>
</evidence>
<feature type="compositionally biased region" description="Polar residues" evidence="7">
    <location>
        <begin position="708"/>
        <end position="720"/>
    </location>
</feature>
<evidence type="ECO:0000256" key="7">
    <source>
        <dbReference type="SAM" id="MobiDB-lite"/>
    </source>
</evidence>
<feature type="compositionally biased region" description="Polar residues" evidence="7">
    <location>
        <begin position="827"/>
        <end position="864"/>
    </location>
</feature>
<dbReference type="InterPro" id="IPR059164">
    <property type="entry name" value="HAT_PRP39_C"/>
</dbReference>
<dbReference type="Gene3D" id="1.25.40.10">
    <property type="entry name" value="Tetratricopeptide repeat domain"/>
    <property type="match status" value="2"/>
</dbReference>
<feature type="region of interest" description="Disordered" evidence="7">
    <location>
        <begin position="1041"/>
        <end position="1072"/>
    </location>
</feature>
<name>A0A4Y7K411_PAPSO</name>
<dbReference type="AlphaFoldDB" id="A0A4Y7K411"/>
<feature type="compositionally biased region" description="Basic and acidic residues" evidence="7">
    <location>
        <begin position="754"/>
        <end position="764"/>
    </location>
</feature>
<feature type="region of interest" description="Disordered" evidence="7">
    <location>
        <begin position="670"/>
        <end position="864"/>
    </location>
</feature>
<evidence type="ECO:0000313" key="9">
    <source>
        <dbReference type="Proteomes" id="UP000316621"/>
    </source>
</evidence>
<dbReference type="OMA" id="YANHMAN"/>
<dbReference type="Pfam" id="PF23240">
    <property type="entry name" value="HAT_PRP39_N"/>
    <property type="match status" value="1"/>
</dbReference>
<dbReference type="FunFam" id="1.25.40.10:FF:000064">
    <property type="entry name" value="Putative pre-mrna-processing factor 39"/>
    <property type="match status" value="1"/>
</dbReference>
<dbReference type="EMBL" id="CM010720">
    <property type="protein sequence ID" value="RZC67657.1"/>
    <property type="molecule type" value="Genomic_DNA"/>
</dbReference>
<dbReference type="GO" id="GO:0000395">
    <property type="term" value="P:mRNA 5'-splice site recognition"/>
    <property type="evidence" value="ECO:0007669"/>
    <property type="project" value="TreeGrafter"/>
</dbReference>
<dbReference type="PANTHER" id="PTHR17204:SF26">
    <property type="entry name" value="PRE-MRNA-PROCESSING FACTOR 39-2"/>
    <property type="match status" value="1"/>
</dbReference>
<organism evidence="8 9">
    <name type="scientific">Papaver somniferum</name>
    <name type="common">Opium poppy</name>
    <dbReference type="NCBI Taxonomy" id="3469"/>
    <lineage>
        <taxon>Eukaryota</taxon>
        <taxon>Viridiplantae</taxon>
        <taxon>Streptophyta</taxon>
        <taxon>Embryophyta</taxon>
        <taxon>Tracheophyta</taxon>
        <taxon>Spermatophyta</taxon>
        <taxon>Magnoliopsida</taxon>
        <taxon>Ranunculales</taxon>
        <taxon>Papaveraceae</taxon>
        <taxon>Papaveroideae</taxon>
        <taxon>Papaver</taxon>
    </lineage>
</organism>
<dbReference type="GO" id="GO:0005685">
    <property type="term" value="C:U1 snRNP"/>
    <property type="evidence" value="ECO:0007669"/>
    <property type="project" value="TreeGrafter"/>
</dbReference>
<dbReference type="GO" id="GO:0071004">
    <property type="term" value="C:U2-type prespliceosome"/>
    <property type="evidence" value="ECO:0007669"/>
    <property type="project" value="TreeGrafter"/>
</dbReference>
<evidence type="ECO:0000256" key="5">
    <source>
        <dbReference type="ARBA" id="ARBA00023242"/>
    </source>
</evidence>
<keyword evidence="3" id="KW-0677">Repeat</keyword>
<protein>
    <recommendedName>
        <fullName evidence="10">Suppressor of forked domain-containing protein</fullName>
    </recommendedName>
</protein>
<dbReference type="Proteomes" id="UP000316621">
    <property type="component" value="Chromosome 6"/>
</dbReference>
<reference evidence="8 9" key="1">
    <citation type="journal article" date="2018" name="Science">
        <title>The opium poppy genome and morphinan production.</title>
        <authorList>
            <person name="Guo L."/>
            <person name="Winzer T."/>
            <person name="Yang X."/>
            <person name="Li Y."/>
            <person name="Ning Z."/>
            <person name="He Z."/>
            <person name="Teodor R."/>
            <person name="Lu Y."/>
            <person name="Bowser T.A."/>
            <person name="Graham I.A."/>
            <person name="Ye K."/>
        </authorList>
    </citation>
    <scope>NUCLEOTIDE SEQUENCE [LARGE SCALE GENOMIC DNA]</scope>
    <source>
        <strain evidence="9">cv. HN1</strain>
        <tissue evidence="8">Leaves</tissue>
    </source>
</reference>
<gene>
    <name evidence="8" type="ORF">C5167_011343</name>
</gene>
<keyword evidence="4" id="KW-0508">mRNA splicing</keyword>
<dbReference type="STRING" id="3469.A0A4Y7K411"/>
<evidence type="ECO:0000256" key="4">
    <source>
        <dbReference type="ARBA" id="ARBA00023187"/>
    </source>
</evidence>
<sequence length="1072" mass="121676">MAVLNQLEIPNHPTKTNEAILQGSGLPSATEFGAWTALIAKTEKTSPVSGQVNNLYCHGGIQCFDAWTVNFTVMATFIQPDTLQMQTIVVSQRPYLRDTASMVLCAVDLCLTSRSIPIAVRQRKMEESPHPSANGIHLVDLEKICLVYDTFLSHYPLCYGYWKKYANHMANLCTINRVVEVYERALEFATYSVHLWVDYCTFGMLLFEDPNDVRRLFERGMSFVRKDYLCHLLWDKYIEFEYSQKQWNSLAHIFILSLKIPTKKLNSYYDSFKKFSTIWKEEIVSQGSAVTDIQPGSDFEITDVAAYEDEDILGVIKDLLDPALGMRRLNALEKYLSVGEQFYHNASQIDADIRCFEGCVKRPYFHVKPLDLSQLENWHYYLDFVEMQGDFDWTVKLYEKCLIPCANYPEFWIRYVELMESNGGREIAKFALDRATNIFVKGVPAIHLFSANFREKIGDVSGAHSSIHSCSAESDSDFIERVKREANMEKRLGNNEAAYIIYEKALEIAKEKQMAHVLPTLYVHFSRFKYMVNGCIDTARGVLLQGFHHLPHCKLLLEGLLNFEMMHRGPWNVKLVDSIVEHSVFPGPNSSKVLSPEDRQDISSLYLQFVDQCGTIDDIRKARERHRKLFPHIMSRTYCITEGQDMIISLPSNAPEDKVSGISTECLTLDHKRASPKGPDIPNGTPSEGIDDTKKTPQPQVSPKVVEQSEQSVMEQNSGDNDLVNDVSKQCETLKSPQHPLEGEHEEEQENMDIEPKDASKPPELKNVSINPRDVESRHLTPTVSHDSDDPKPDPTSHASEPENDAYACTNSDHSSQVHVQADSDPSRLSANPSFQQTQSQNQPPGSRNILSDSSAANDGNRSQINFNWQTPGDARSSLQGYPQNQSSVAQSGIFMHQVYPPFGQYQQMQPVSNVQQQSYAFVQPPPAQAGSQPVSFSHAQVHSYPPQSGQMQTSQAYINQLWHYYYQQQQHQQLPPVQQLQQQQLVLQQQQQQILVPQQQQQILIPQQMQQTLIPQQQQLQLQLQPQQFPLQTHSWSQISYHQQSQGTAQPNSQSSGPTSPLGTQSHPPSV</sequence>
<feature type="compositionally biased region" description="Acidic residues" evidence="7">
    <location>
        <begin position="744"/>
        <end position="753"/>
    </location>
</feature>
<dbReference type="PANTHER" id="PTHR17204">
    <property type="entry name" value="PRE-MRNA PROCESSING PROTEIN PRP39-RELATED"/>
    <property type="match status" value="1"/>
</dbReference>
<comment type="similarity">
    <text evidence="6">Belongs to the PRP39 family.</text>
</comment>
<dbReference type="SUPFAM" id="SSF48452">
    <property type="entry name" value="TPR-like"/>
    <property type="match status" value="2"/>
</dbReference>
<keyword evidence="5" id="KW-0539">Nucleus</keyword>
<evidence type="ECO:0000256" key="3">
    <source>
        <dbReference type="ARBA" id="ARBA00022737"/>
    </source>
</evidence>
<feature type="compositionally biased region" description="Polar residues" evidence="7">
    <location>
        <begin position="809"/>
        <end position="819"/>
    </location>
</feature>
<keyword evidence="2" id="KW-0507">mRNA processing</keyword>
<dbReference type="SMART" id="SM00386">
    <property type="entry name" value="HAT"/>
    <property type="match status" value="5"/>
</dbReference>
<feature type="compositionally biased region" description="Basic and acidic residues" evidence="7">
    <location>
        <begin position="786"/>
        <end position="795"/>
    </location>
</feature>
<evidence type="ECO:0000256" key="6">
    <source>
        <dbReference type="ARBA" id="ARBA00038019"/>
    </source>
</evidence>
<dbReference type="Gramene" id="RZC67657">
    <property type="protein sequence ID" value="RZC67657"/>
    <property type="gene ID" value="C5167_011343"/>
</dbReference>
<keyword evidence="9" id="KW-1185">Reference proteome</keyword>
<dbReference type="InterPro" id="IPR003107">
    <property type="entry name" value="HAT"/>
</dbReference>
<dbReference type="GO" id="GO:0000243">
    <property type="term" value="C:commitment complex"/>
    <property type="evidence" value="ECO:0007669"/>
    <property type="project" value="TreeGrafter"/>
</dbReference>
<feature type="compositionally biased region" description="Polar residues" evidence="7">
    <location>
        <begin position="727"/>
        <end position="736"/>
    </location>
</feature>
<evidence type="ECO:0000313" key="8">
    <source>
        <dbReference type="EMBL" id="RZC67657.1"/>
    </source>
</evidence>
<dbReference type="FunFam" id="1.25.40.10:FF:000159">
    <property type="entry name" value="Tetratricopeptide repeat (TPR)-like superfamily protein"/>
    <property type="match status" value="1"/>
</dbReference>
<dbReference type="Pfam" id="PF23241">
    <property type="entry name" value="HAT_PRP39_C"/>
    <property type="match status" value="1"/>
</dbReference>
<comment type="subcellular location">
    <subcellularLocation>
        <location evidence="1">Nucleus</location>
    </subcellularLocation>
</comment>
<accession>A0A4Y7K411</accession>
<evidence type="ECO:0008006" key="10">
    <source>
        <dbReference type="Google" id="ProtNLM"/>
    </source>
</evidence>